<accession>A0A0G4HUU4</accession>
<protein>
    <submittedName>
        <fullName evidence="2">Uncharacterized protein</fullName>
    </submittedName>
</protein>
<organism evidence="2">
    <name type="scientific">Chromera velia CCMP2878</name>
    <dbReference type="NCBI Taxonomy" id="1169474"/>
    <lineage>
        <taxon>Eukaryota</taxon>
        <taxon>Sar</taxon>
        <taxon>Alveolata</taxon>
        <taxon>Colpodellida</taxon>
        <taxon>Chromeraceae</taxon>
        <taxon>Chromera</taxon>
    </lineage>
</organism>
<feature type="region of interest" description="Disordered" evidence="1">
    <location>
        <begin position="1"/>
        <end position="41"/>
    </location>
</feature>
<feature type="non-terminal residue" evidence="2">
    <location>
        <position position="1"/>
    </location>
</feature>
<gene>
    <name evidence="2" type="ORF">Cvel_32020</name>
</gene>
<evidence type="ECO:0000256" key="1">
    <source>
        <dbReference type="SAM" id="MobiDB-lite"/>
    </source>
</evidence>
<reference evidence="2" key="1">
    <citation type="submission" date="2014-11" db="EMBL/GenBank/DDBJ databases">
        <authorList>
            <person name="Otto D Thomas"/>
            <person name="Naeem Raeece"/>
        </authorList>
    </citation>
    <scope>NUCLEOTIDE SEQUENCE</scope>
</reference>
<dbReference type="EMBL" id="CDMZ01003968">
    <property type="protein sequence ID" value="CEM48221.1"/>
    <property type="molecule type" value="Genomic_DNA"/>
</dbReference>
<feature type="compositionally biased region" description="Basic and acidic residues" evidence="1">
    <location>
        <begin position="18"/>
        <end position="31"/>
    </location>
</feature>
<evidence type="ECO:0000313" key="2">
    <source>
        <dbReference type="EMBL" id="CEM48221.1"/>
    </source>
</evidence>
<sequence length="68" mass="7632">RRHRGGRSETKNSFAGEEGQRKKEEGPEAGRENPGAAFSSRVEKARLTTPFLITNVQLPFSLRFFPAQ</sequence>
<proteinExistence type="predicted"/>
<name>A0A0G4HUU4_9ALVE</name>
<feature type="compositionally biased region" description="Basic and acidic residues" evidence="1">
    <location>
        <begin position="1"/>
        <end position="10"/>
    </location>
</feature>
<dbReference type="AlphaFoldDB" id="A0A0G4HUU4"/>
<dbReference type="VEuPathDB" id="CryptoDB:Cvel_32020"/>